<feature type="region of interest" description="Disordered" evidence="4">
    <location>
        <begin position="528"/>
        <end position="558"/>
    </location>
</feature>
<keyword evidence="5" id="KW-0812">Transmembrane</keyword>
<dbReference type="InterPro" id="IPR013083">
    <property type="entry name" value="Znf_RING/FYVE/PHD"/>
</dbReference>
<evidence type="ECO:0000256" key="1">
    <source>
        <dbReference type="ARBA" id="ARBA00022771"/>
    </source>
</evidence>
<dbReference type="PANTHER" id="PTHR15302:SF0">
    <property type="entry name" value="E3 UBIQUITIN-PROTEIN LIGASE RNF103"/>
    <property type="match status" value="1"/>
</dbReference>
<reference evidence="8" key="1">
    <citation type="submission" date="2025-08" db="UniProtKB">
        <authorList>
            <consortium name="RefSeq"/>
        </authorList>
    </citation>
    <scope>IDENTIFICATION</scope>
    <source>
        <tissue evidence="8">Whole sample</tissue>
    </source>
</reference>
<evidence type="ECO:0000256" key="2">
    <source>
        <dbReference type="ARBA" id="ARBA00022833"/>
    </source>
</evidence>
<dbReference type="InterPro" id="IPR001841">
    <property type="entry name" value="Znf_RING"/>
</dbReference>
<keyword evidence="2" id="KW-0862">Zinc</keyword>
<keyword evidence="5" id="KW-1133">Transmembrane helix</keyword>
<evidence type="ECO:0000313" key="7">
    <source>
        <dbReference type="Proteomes" id="UP000694844"/>
    </source>
</evidence>
<dbReference type="AlphaFoldDB" id="A0A8B8ACA1"/>
<dbReference type="GO" id="GO:0036503">
    <property type="term" value="P:ERAD pathway"/>
    <property type="evidence" value="ECO:0007669"/>
    <property type="project" value="TreeGrafter"/>
</dbReference>
<dbReference type="GO" id="GO:0005783">
    <property type="term" value="C:endoplasmic reticulum"/>
    <property type="evidence" value="ECO:0007669"/>
    <property type="project" value="TreeGrafter"/>
</dbReference>
<dbReference type="GO" id="GO:0008270">
    <property type="term" value="F:zinc ion binding"/>
    <property type="evidence" value="ECO:0007669"/>
    <property type="project" value="UniProtKB-KW"/>
</dbReference>
<gene>
    <name evidence="8" type="primary">LOC111100478</name>
</gene>
<name>A0A8B8ACA1_CRAVI</name>
<proteinExistence type="predicted"/>
<protein>
    <submittedName>
        <fullName evidence="8">E3 ubiquitin-protein ligase RNF103-like</fullName>
    </submittedName>
</protein>
<sequence length="635" mass="73365">MWFKLILLLIYVAVLFILARLLEAASWVETGVLSHRLLDPMTLSVLKLKTLLEQRGVSYDGVVEKPELSELVDATGLVTEGEVTDAGLEESCTPTNFTGGSHFLEQVEDAKDSVWLVRVITKEWNFQLLSDKMWTSVIKKVTKFGVRVGNFHCKSDNRFCNMKNWDSTRLILGLPQKFQSKSQVQLYTYTGSYKPASISHWIKDTVNKKVLVISDHRELNRNWISYKHPEDPEIRIVMVSRLSQVPLFYSALSVRFPGRIRFGVTSKEVLIKSNAWKLLPEKENLTYFIITKERIFKYGTKSSESISFQSMETYLKSLYPSLNDIFILTLFICNSLTLFEICLVQGSFLKRIIKLLYCAIKYNIVLILVWMGLLTLFQIPFIANLIPYGLKLIRLFGSTDTMAFIRTDMKFYSHHLFLVELTLGLYLLLLGLWFYKARSEEEADQEWNFAQFRTLEHLFYPLHPRSLSHLNRNALLEWNQQEIPSLWMAAHMSSEYIKQLPTWSHTKREQSSDYNDIDTRTSYTISDHCDGQQETGKMPASRLTPTLPPSSVQVSGSGLEARNEVPVSPSSGFMECSQCVICLEDYEERVVLCGLPCKHSFHQRCIVTWLQRDNHYCPVCRWPSNKHLPVHVHSE</sequence>
<dbReference type="GeneID" id="111100478"/>
<organism evidence="7 8">
    <name type="scientific">Crassostrea virginica</name>
    <name type="common">Eastern oyster</name>
    <dbReference type="NCBI Taxonomy" id="6565"/>
    <lineage>
        <taxon>Eukaryota</taxon>
        <taxon>Metazoa</taxon>
        <taxon>Spiralia</taxon>
        <taxon>Lophotrochozoa</taxon>
        <taxon>Mollusca</taxon>
        <taxon>Bivalvia</taxon>
        <taxon>Autobranchia</taxon>
        <taxon>Pteriomorphia</taxon>
        <taxon>Ostreida</taxon>
        <taxon>Ostreoidea</taxon>
        <taxon>Ostreidae</taxon>
        <taxon>Crassostrea</taxon>
    </lineage>
</organism>
<dbReference type="Proteomes" id="UP000694844">
    <property type="component" value="Chromosome 6"/>
</dbReference>
<dbReference type="CDD" id="cd16473">
    <property type="entry name" value="RING-H2_RNF103"/>
    <property type="match status" value="1"/>
</dbReference>
<dbReference type="Pfam" id="PF13639">
    <property type="entry name" value="zf-RING_2"/>
    <property type="match status" value="1"/>
</dbReference>
<feature type="transmembrane region" description="Helical" evidence="5">
    <location>
        <begin position="417"/>
        <end position="435"/>
    </location>
</feature>
<keyword evidence="5" id="KW-0472">Membrane</keyword>
<dbReference type="InterPro" id="IPR042494">
    <property type="entry name" value="RNF103"/>
</dbReference>
<dbReference type="OrthoDB" id="21204at2759"/>
<feature type="transmembrane region" description="Helical" evidence="5">
    <location>
        <begin position="355"/>
        <end position="379"/>
    </location>
</feature>
<evidence type="ECO:0000313" key="8">
    <source>
        <dbReference type="RefSeq" id="XP_022288118.1"/>
    </source>
</evidence>
<dbReference type="RefSeq" id="XP_022288118.1">
    <property type="nucleotide sequence ID" value="XM_022432410.1"/>
</dbReference>
<keyword evidence="1 3" id="KW-0479">Metal-binding</keyword>
<dbReference type="SMART" id="SM00184">
    <property type="entry name" value="RING"/>
    <property type="match status" value="1"/>
</dbReference>
<evidence type="ECO:0000256" key="4">
    <source>
        <dbReference type="SAM" id="MobiDB-lite"/>
    </source>
</evidence>
<dbReference type="SUPFAM" id="SSF57850">
    <property type="entry name" value="RING/U-box"/>
    <property type="match status" value="1"/>
</dbReference>
<dbReference type="GO" id="GO:0016567">
    <property type="term" value="P:protein ubiquitination"/>
    <property type="evidence" value="ECO:0007669"/>
    <property type="project" value="InterPro"/>
</dbReference>
<feature type="transmembrane region" description="Helical" evidence="5">
    <location>
        <begin position="325"/>
        <end position="343"/>
    </location>
</feature>
<dbReference type="Gene3D" id="3.30.40.10">
    <property type="entry name" value="Zinc/RING finger domain, C3HC4 (zinc finger)"/>
    <property type="match status" value="1"/>
</dbReference>
<feature type="domain" description="RING-type" evidence="6">
    <location>
        <begin position="579"/>
        <end position="621"/>
    </location>
</feature>
<dbReference type="GO" id="GO:0004842">
    <property type="term" value="F:ubiquitin-protein transferase activity"/>
    <property type="evidence" value="ECO:0007669"/>
    <property type="project" value="InterPro"/>
</dbReference>
<dbReference type="PROSITE" id="PS50089">
    <property type="entry name" value="ZF_RING_2"/>
    <property type="match status" value="1"/>
</dbReference>
<evidence type="ECO:0000256" key="3">
    <source>
        <dbReference type="PROSITE-ProRule" id="PRU00175"/>
    </source>
</evidence>
<dbReference type="KEGG" id="cvn:111100478"/>
<keyword evidence="1 3" id="KW-0863">Zinc-finger</keyword>
<dbReference type="PANTHER" id="PTHR15302">
    <property type="entry name" value="E3 UBIQUITIN-PROTEIN LIGASE RNF103"/>
    <property type="match status" value="1"/>
</dbReference>
<evidence type="ECO:0000259" key="6">
    <source>
        <dbReference type="PROSITE" id="PS50089"/>
    </source>
</evidence>
<accession>A0A8B8ACA1</accession>
<evidence type="ECO:0000256" key="5">
    <source>
        <dbReference type="SAM" id="Phobius"/>
    </source>
</evidence>
<keyword evidence="7" id="KW-1185">Reference proteome</keyword>